<accession>A0A068NXI6</accession>
<dbReference type="InterPro" id="IPR017871">
    <property type="entry name" value="ABC_transporter-like_CS"/>
</dbReference>
<dbReference type="GO" id="GO:0016887">
    <property type="term" value="F:ATP hydrolysis activity"/>
    <property type="evidence" value="ECO:0007669"/>
    <property type="project" value="InterPro"/>
</dbReference>
<dbReference type="Pfam" id="PF00664">
    <property type="entry name" value="ABC_membrane"/>
    <property type="match status" value="1"/>
</dbReference>
<dbReference type="PANTHER" id="PTHR43394:SF1">
    <property type="entry name" value="ATP-BINDING CASSETTE SUB-FAMILY B MEMBER 10, MITOCHONDRIAL"/>
    <property type="match status" value="1"/>
</dbReference>
<dbReference type="GO" id="GO:0005886">
    <property type="term" value="C:plasma membrane"/>
    <property type="evidence" value="ECO:0007669"/>
    <property type="project" value="UniProtKB-SubCell"/>
</dbReference>
<dbReference type="InterPro" id="IPR003439">
    <property type="entry name" value="ABC_transporter-like_ATP-bd"/>
</dbReference>
<evidence type="ECO:0000256" key="6">
    <source>
        <dbReference type="ARBA" id="ARBA00023136"/>
    </source>
</evidence>
<evidence type="ECO:0000259" key="8">
    <source>
        <dbReference type="PROSITE" id="PS50893"/>
    </source>
</evidence>
<dbReference type="InterPro" id="IPR039421">
    <property type="entry name" value="Type_1_exporter"/>
</dbReference>
<evidence type="ECO:0000256" key="4">
    <source>
        <dbReference type="ARBA" id="ARBA00022840"/>
    </source>
</evidence>
<feature type="transmembrane region" description="Helical" evidence="7">
    <location>
        <begin position="395"/>
        <end position="415"/>
    </location>
</feature>
<dbReference type="SMART" id="SM00382">
    <property type="entry name" value="AAA"/>
    <property type="match status" value="1"/>
</dbReference>
<protein>
    <submittedName>
        <fullName evidence="10">Lipid A export ATP-binding/permease protein MsbA</fullName>
    </submittedName>
</protein>
<dbReference type="InterPro" id="IPR036640">
    <property type="entry name" value="ABC1_TM_sf"/>
</dbReference>
<dbReference type="Proteomes" id="UP000027982">
    <property type="component" value="Chromosome"/>
</dbReference>
<gene>
    <name evidence="10" type="ORF">OP10G_2981</name>
</gene>
<dbReference type="FunFam" id="3.40.50.300:FF:000218">
    <property type="entry name" value="Multidrug ABC transporter ATP-binding protein"/>
    <property type="match status" value="1"/>
</dbReference>
<dbReference type="AlphaFoldDB" id="A0A068NXI6"/>
<dbReference type="InterPro" id="IPR003593">
    <property type="entry name" value="AAA+_ATPase"/>
</dbReference>
<evidence type="ECO:0000313" key="11">
    <source>
        <dbReference type="Proteomes" id="UP000027982"/>
    </source>
</evidence>
<dbReference type="KEGG" id="fgi:OP10G_2981"/>
<feature type="transmembrane region" description="Helical" evidence="7">
    <location>
        <begin position="174"/>
        <end position="194"/>
    </location>
</feature>
<evidence type="ECO:0000256" key="2">
    <source>
        <dbReference type="ARBA" id="ARBA00022692"/>
    </source>
</evidence>
<evidence type="ECO:0000313" key="10">
    <source>
        <dbReference type="EMBL" id="AIE86349.1"/>
    </source>
</evidence>
<feature type="transmembrane region" description="Helical" evidence="7">
    <location>
        <begin position="314"/>
        <end position="332"/>
    </location>
</feature>
<dbReference type="SUPFAM" id="SSF90123">
    <property type="entry name" value="ABC transporter transmembrane region"/>
    <property type="match status" value="1"/>
</dbReference>
<keyword evidence="2 7" id="KW-0812">Transmembrane</keyword>
<dbReference type="SUPFAM" id="SSF52540">
    <property type="entry name" value="P-loop containing nucleoside triphosphate hydrolases"/>
    <property type="match status" value="1"/>
</dbReference>
<dbReference type="GO" id="GO:0005524">
    <property type="term" value="F:ATP binding"/>
    <property type="evidence" value="ECO:0007669"/>
    <property type="project" value="UniProtKB-KW"/>
</dbReference>
<dbReference type="HOGENOM" id="CLU_000604_84_3_0"/>
<dbReference type="Gene3D" id="1.20.1560.10">
    <property type="entry name" value="ABC transporter type 1, transmembrane domain"/>
    <property type="match status" value="1"/>
</dbReference>
<feature type="domain" description="ABC transporter" evidence="8">
    <location>
        <begin position="491"/>
        <end position="725"/>
    </location>
</feature>
<evidence type="ECO:0000256" key="3">
    <source>
        <dbReference type="ARBA" id="ARBA00022741"/>
    </source>
</evidence>
<dbReference type="Gene3D" id="3.40.50.300">
    <property type="entry name" value="P-loop containing nucleotide triphosphate hydrolases"/>
    <property type="match status" value="1"/>
</dbReference>
<comment type="subcellular location">
    <subcellularLocation>
        <location evidence="1">Cell membrane</location>
        <topology evidence="1">Multi-pass membrane protein</topology>
    </subcellularLocation>
</comment>
<feature type="transmembrane region" description="Helical" evidence="7">
    <location>
        <begin position="281"/>
        <end position="308"/>
    </location>
</feature>
<organism evidence="10 11">
    <name type="scientific">Fimbriimonas ginsengisoli Gsoil 348</name>
    <dbReference type="NCBI Taxonomy" id="661478"/>
    <lineage>
        <taxon>Bacteria</taxon>
        <taxon>Bacillati</taxon>
        <taxon>Armatimonadota</taxon>
        <taxon>Fimbriimonadia</taxon>
        <taxon>Fimbriimonadales</taxon>
        <taxon>Fimbriimonadaceae</taxon>
        <taxon>Fimbriimonas</taxon>
    </lineage>
</organism>
<dbReference type="CDD" id="cd18563">
    <property type="entry name" value="ABC_6TM_exporter_like"/>
    <property type="match status" value="1"/>
</dbReference>
<dbReference type="GO" id="GO:0015421">
    <property type="term" value="F:ABC-type oligopeptide transporter activity"/>
    <property type="evidence" value="ECO:0007669"/>
    <property type="project" value="TreeGrafter"/>
</dbReference>
<keyword evidence="5 7" id="KW-1133">Transmembrane helix</keyword>
<dbReference type="STRING" id="661478.OP10G_2981"/>
<dbReference type="PROSITE" id="PS50893">
    <property type="entry name" value="ABC_TRANSPORTER_2"/>
    <property type="match status" value="1"/>
</dbReference>
<name>A0A068NXI6_FIMGI</name>
<dbReference type="OrthoDB" id="9762778at2"/>
<dbReference type="PANTHER" id="PTHR43394">
    <property type="entry name" value="ATP-DEPENDENT PERMEASE MDL1, MITOCHONDRIAL"/>
    <property type="match status" value="1"/>
</dbReference>
<feature type="transmembrane region" description="Helical" evidence="7">
    <location>
        <begin position="206"/>
        <end position="228"/>
    </location>
</feature>
<evidence type="ECO:0000256" key="1">
    <source>
        <dbReference type="ARBA" id="ARBA00004651"/>
    </source>
</evidence>
<keyword evidence="4 10" id="KW-0067">ATP-binding</keyword>
<proteinExistence type="predicted"/>
<evidence type="ECO:0000256" key="5">
    <source>
        <dbReference type="ARBA" id="ARBA00022989"/>
    </source>
</evidence>
<evidence type="ECO:0000259" key="9">
    <source>
        <dbReference type="PROSITE" id="PS50929"/>
    </source>
</evidence>
<keyword evidence="3" id="KW-0547">Nucleotide-binding</keyword>
<sequence>MRDRIVAIYPMASLLERPDSVPESEETRFTAAADLRHDNRLGESRLVVTDRRAYRLESTPLGEDLLVSYELSELKNPRVEDLVDASALVADHQGSSVELIRATNKRSLIVAGAEKRLSALLKGEPMPELEDQVRICPKCARPLPEHSDVCEGCVNRGKTLLRLFEYTHPFKSRLIWQTICTLGGTALELIPPYLTMHLVDDVLRHGAQASFVPLILGMVAAQAAITVVRMARGRNVAYLGMQITISIRHSLFEKLQALSLSFYDKRNVGSIMSRMTNDTTALYDVLVDGIPVVLNQIALLIGIPIMLLVINWQVAVWAILPLPFVFMAVRWFRRRMHRVWSRVHHQWSRMSGTLNGILQGTRVVKAFHGENREVARFNRRIADLANSGYDAEASWATFFPFVTFTMALSTIVVWYVGGRGVLSGVMTIGELMAFLAYVGRLEGPLMMLQRIIDWSTRALTAAERVFEVMDTPIDIEEAPDAVAIPKVKGGVKFEDVHFGYDKAREVLHGIDLDVLPGEMIGLVGHSGAGKSTLINLLMRFYDPTQGTISIDGIDLRKVKLDDFRRQVGVVLQESYLFPGTVRDNIAYGRPTASLEEVLAAAKAANAHDFIVNFPDGYDTYVGERGQRLSGGERQRIAIARAILHNPKVLILDEATASVDTETERQIQEALENLVEGRTVFAIAHRLSTLRNADRLVVIDDGRVAEVGTHEELLAKDDGIYKKLVDMQMEVNKIKSNYLVEE</sequence>
<keyword evidence="6 7" id="KW-0472">Membrane</keyword>
<dbReference type="eggNOG" id="COG1132">
    <property type="taxonomic scope" value="Bacteria"/>
</dbReference>
<dbReference type="InterPro" id="IPR027417">
    <property type="entry name" value="P-loop_NTPase"/>
</dbReference>
<dbReference type="Pfam" id="PF00005">
    <property type="entry name" value="ABC_tran"/>
    <property type="match status" value="1"/>
</dbReference>
<dbReference type="EMBL" id="CP007139">
    <property type="protein sequence ID" value="AIE86349.1"/>
    <property type="molecule type" value="Genomic_DNA"/>
</dbReference>
<evidence type="ECO:0000256" key="7">
    <source>
        <dbReference type="SAM" id="Phobius"/>
    </source>
</evidence>
<dbReference type="PROSITE" id="PS50929">
    <property type="entry name" value="ABC_TM1F"/>
    <property type="match status" value="1"/>
</dbReference>
<dbReference type="PROSITE" id="PS00211">
    <property type="entry name" value="ABC_TRANSPORTER_1"/>
    <property type="match status" value="1"/>
</dbReference>
<dbReference type="InterPro" id="IPR011527">
    <property type="entry name" value="ABC1_TM_dom"/>
</dbReference>
<reference evidence="10 11" key="1">
    <citation type="journal article" date="2014" name="PLoS ONE">
        <title>The first complete genome sequence of the class fimbriimonadia in the phylum armatimonadetes.</title>
        <authorList>
            <person name="Hu Z.Y."/>
            <person name="Wang Y.Z."/>
            <person name="Im W.T."/>
            <person name="Wang S.Y."/>
            <person name="Zhao G.P."/>
            <person name="Zheng H.J."/>
            <person name="Quan Z.X."/>
        </authorList>
    </citation>
    <scope>NUCLEOTIDE SEQUENCE [LARGE SCALE GENOMIC DNA]</scope>
    <source>
        <strain evidence="10">Gsoil 348</strain>
    </source>
</reference>
<keyword evidence="11" id="KW-1185">Reference proteome</keyword>
<feature type="domain" description="ABC transmembrane type-1" evidence="9">
    <location>
        <begin position="175"/>
        <end position="452"/>
    </location>
</feature>